<accession>A0A9P9I7A9</accession>
<dbReference type="EMBL" id="JAGMWT010000034">
    <property type="protein sequence ID" value="KAH7109099.1"/>
    <property type="molecule type" value="Genomic_DNA"/>
</dbReference>
<feature type="compositionally biased region" description="Polar residues" evidence="7">
    <location>
        <begin position="16"/>
        <end position="28"/>
    </location>
</feature>
<protein>
    <recommendedName>
        <fullName evidence="10">DUF676 domain-containing protein</fullName>
    </recommendedName>
</protein>
<reference evidence="8" key="1">
    <citation type="journal article" date="2021" name="Nat. Commun.">
        <title>Genetic determinants of endophytism in the Arabidopsis root mycobiome.</title>
        <authorList>
            <person name="Mesny F."/>
            <person name="Miyauchi S."/>
            <person name="Thiergart T."/>
            <person name="Pickel B."/>
            <person name="Atanasova L."/>
            <person name="Karlsson M."/>
            <person name="Huettel B."/>
            <person name="Barry K.W."/>
            <person name="Haridas S."/>
            <person name="Chen C."/>
            <person name="Bauer D."/>
            <person name="Andreopoulos W."/>
            <person name="Pangilinan J."/>
            <person name="LaButti K."/>
            <person name="Riley R."/>
            <person name="Lipzen A."/>
            <person name="Clum A."/>
            <person name="Drula E."/>
            <person name="Henrissat B."/>
            <person name="Kohler A."/>
            <person name="Grigoriev I.V."/>
            <person name="Martin F.M."/>
            <person name="Hacquard S."/>
        </authorList>
    </citation>
    <scope>NUCLEOTIDE SEQUENCE</scope>
    <source>
        <strain evidence="8">MPI-CAGE-CH-0243</strain>
    </source>
</reference>
<keyword evidence="4" id="KW-0256">Endoplasmic reticulum</keyword>
<evidence type="ECO:0000256" key="3">
    <source>
        <dbReference type="ARBA" id="ARBA00004370"/>
    </source>
</evidence>
<name>A0A9P9I7A9_9PLEO</name>
<dbReference type="GO" id="GO:0005783">
    <property type="term" value="C:endoplasmic reticulum"/>
    <property type="evidence" value="ECO:0007669"/>
    <property type="project" value="UniProtKB-SubCell"/>
</dbReference>
<comment type="caution">
    <text evidence="8">The sequence shown here is derived from an EMBL/GenBank/DDBJ whole genome shotgun (WGS) entry which is preliminary data.</text>
</comment>
<dbReference type="Proteomes" id="UP000700596">
    <property type="component" value="Unassembled WGS sequence"/>
</dbReference>
<feature type="non-terminal residue" evidence="8">
    <location>
        <position position="241"/>
    </location>
</feature>
<evidence type="ECO:0008006" key="10">
    <source>
        <dbReference type="Google" id="ProtNLM"/>
    </source>
</evidence>
<proteinExistence type="predicted"/>
<dbReference type="InterPro" id="IPR052374">
    <property type="entry name" value="SERAC1"/>
</dbReference>
<keyword evidence="9" id="KW-1185">Reference proteome</keyword>
<evidence type="ECO:0000313" key="8">
    <source>
        <dbReference type="EMBL" id="KAH7109099.1"/>
    </source>
</evidence>
<dbReference type="GO" id="GO:0016020">
    <property type="term" value="C:membrane"/>
    <property type="evidence" value="ECO:0007669"/>
    <property type="project" value="UniProtKB-SubCell"/>
</dbReference>
<evidence type="ECO:0000256" key="7">
    <source>
        <dbReference type="SAM" id="MobiDB-lite"/>
    </source>
</evidence>
<gene>
    <name evidence="8" type="ORF">B0J11DRAFT_601969</name>
</gene>
<keyword evidence="6" id="KW-0472">Membrane</keyword>
<evidence type="ECO:0000256" key="5">
    <source>
        <dbReference type="ARBA" id="ARBA00023128"/>
    </source>
</evidence>
<dbReference type="PANTHER" id="PTHR48182:SF2">
    <property type="entry name" value="PROTEIN SERAC1"/>
    <property type="match status" value="1"/>
</dbReference>
<dbReference type="InterPro" id="IPR029058">
    <property type="entry name" value="AB_hydrolase_fold"/>
</dbReference>
<sequence>MSTERRSTFSRFMSGEKSSAPISETPSQSPGVFWPEHFLAPDIPEAIVWTFGYNVDSLAGKNMNTVNDHSRDLVNRLERELDDNRPIVFIAHSLGGIVLKDAIKKSENVRLRTKMIIFLGTPHRGSGAAAWGQILSTLITIVGLKPNRQIFKTLGLDSEILNRIHADFMNLLAGNRIKIFSLQEGRVLGGINRKVVDNFSSKLDLPRDMETVESIDANHMQMARFGSKEDEGYRVIRDILR</sequence>
<evidence type="ECO:0000313" key="9">
    <source>
        <dbReference type="Proteomes" id="UP000700596"/>
    </source>
</evidence>
<evidence type="ECO:0000256" key="1">
    <source>
        <dbReference type="ARBA" id="ARBA00004173"/>
    </source>
</evidence>
<dbReference type="SUPFAM" id="SSF53474">
    <property type="entry name" value="alpha/beta-Hydrolases"/>
    <property type="match status" value="1"/>
</dbReference>
<keyword evidence="5" id="KW-0496">Mitochondrion</keyword>
<dbReference type="Gene3D" id="3.40.50.1820">
    <property type="entry name" value="alpha/beta hydrolase"/>
    <property type="match status" value="1"/>
</dbReference>
<feature type="region of interest" description="Disordered" evidence="7">
    <location>
        <begin position="1"/>
        <end position="28"/>
    </location>
</feature>
<comment type="subcellular location">
    <subcellularLocation>
        <location evidence="2">Endoplasmic reticulum</location>
    </subcellularLocation>
    <subcellularLocation>
        <location evidence="3">Membrane</location>
    </subcellularLocation>
    <subcellularLocation>
        <location evidence="1">Mitochondrion</location>
    </subcellularLocation>
</comment>
<dbReference type="AlphaFoldDB" id="A0A9P9I7A9"/>
<dbReference type="OrthoDB" id="5086500at2759"/>
<evidence type="ECO:0000256" key="6">
    <source>
        <dbReference type="ARBA" id="ARBA00023136"/>
    </source>
</evidence>
<evidence type="ECO:0000256" key="2">
    <source>
        <dbReference type="ARBA" id="ARBA00004240"/>
    </source>
</evidence>
<dbReference type="GO" id="GO:0005739">
    <property type="term" value="C:mitochondrion"/>
    <property type="evidence" value="ECO:0007669"/>
    <property type="project" value="UniProtKB-SubCell"/>
</dbReference>
<dbReference type="PANTHER" id="PTHR48182">
    <property type="entry name" value="PROTEIN SERAC1"/>
    <property type="match status" value="1"/>
</dbReference>
<organism evidence="8 9">
    <name type="scientific">Dendryphion nanum</name>
    <dbReference type="NCBI Taxonomy" id="256645"/>
    <lineage>
        <taxon>Eukaryota</taxon>
        <taxon>Fungi</taxon>
        <taxon>Dikarya</taxon>
        <taxon>Ascomycota</taxon>
        <taxon>Pezizomycotina</taxon>
        <taxon>Dothideomycetes</taxon>
        <taxon>Pleosporomycetidae</taxon>
        <taxon>Pleosporales</taxon>
        <taxon>Torulaceae</taxon>
        <taxon>Dendryphion</taxon>
    </lineage>
</organism>
<evidence type="ECO:0000256" key="4">
    <source>
        <dbReference type="ARBA" id="ARBA00022824"/>
    </source>
</evidence>